<dbReference type="SUPFAM" id="SSF88659">
    <property type="entry name" value="Sigma3 and sigma4 domains of RNA polymerase sigma factors"/>
    <property type="match status" value="1"/>
</dbReference>
<dbReference type="InterPro" id="IPR039425">
    <property type="entry name" value="RNA_pol_sigma-70-like"/>
</dbReference>
<reference evidence="7 8" key="1">
    <citation type="submission" date="2023-07" db="EMBL/GenBank/DDBJ databases">
        <title>Sorghum-associated microbial communities from plants grown in Nebraska, USA.</title>
        <authorList>
            <person name="Schachtman D."/>
        </authorList>
    </citation>
    <scope>NUCLEOTIDE SEQUENCE [LARGE SCALE GENOMIC DNA]</scope>
    <source>
        <strain evidence="7 8">3262</strain>
    </source>
</reference>
<dbReference type="InterPro" id="IPR036388">
    <property type="entry name" value="WH-like_DNA-bd_sf"/>
</dbReference>
<evidence type="ECO:0000256" key="2">
    <source>
        <dbReference type="ARBA" id="ARBA00023015"/>
    </source>
</evidence>
<dbReference type="RefSeq" id="WP_310102505.1">
    <property type="nucleotide sequence ID" value="NZ_JAVDUU010000005.1"/>
</dbReference>
<dbReference type="PANTHER" id="PTHR43133:SF46">
    <property type="entry name" value="RNA POLYMERASE SIGMA-70 FACTOR ECF SUBFAMILY"/>
    <property type="match status" value="1"/>
</dbReference>
<evidence type="ECO:0000256" key="4">
    <source>
        <dbReference type="ARBA" id="ARBA00023163"/>
    </source>
</evidence>
<keyword evidence="3" id="KW-0731">Sigma factor</keyword>
<evidence type="ECO:0000259" key="6">
    <source>
        <dbReference type="Pfam" id="PF08281"/>
    </source>
</evidence>
<evidence type="ECO:0000256" key="1">
    <source>
        <dbReference type="ARBA" id="ARBA00010641"/>
    </source>
</evidence>
<dbReference type="Gene3D" id="1.10.10.10">
    <property type="entry name" value="Winged helix-like DNA-binding domain superfamily/Winged helix DNA-binding domain"/>
    <property type="match status" value="1"/>
</dbReference>
<proteinExistence type="inferred from homology"/>
<dbReference type="PANTHER" id="PTHR43133">
    <property type="entry name" value="RNA POLYMERASE ECF-TYPE SIGMA FACTO"/>
    <property type="match status" value="1"/>
</dbReference>
<feature type="domain" description="RNA polymerase sigma-70 region 2" evidence="5">
    <location>
        <begin position="26"/>
        <end position="91"/>
    </location>
</feature>
<evidence type="ECO:0000313" key="7">
    <source>
        <dbReference type="EMBL" id="MDR6945106.1"/>
    </source>
</evidence>
<dbReference type="InterPro" id="IPR013249">
    <property type="entry name" value="RNA_pol_sigma70_r4_t2"/>
</dbReference>
<dbReference type="InterPro" id="IPR013325">
    <property type="entry name" value="RNA_pol_sigma_r2"/>
</dbReference>
<keyword evidence="8" id="KW-1185">Reference proteome</keyword>
<keyword evidence="4" id="KW-0804">Transcription</keyword>
<evidence type="ECO:0000256" key="3">
    <source>
        <dbReference type="ARBA" id="ARBA00023082"/>
    </source>
</evidence>
<dbReference type="Proteomes" id="UP001247620">
    <property type="component" value="Unassembled WGS sequence"/>
</dbReference>
<dbReference type="InterPro" id="IPR007627">
    <property type="entry name" value="RNA_pol_sigma70_r2"/>
</dbReference>
<accession>A0ABU1TJW4</accession>
<dbReference type="EMBL" id="JAVDUU010000005">
    <property type="protein sequence ID" value="MDR6945106.1"/>
    <property type="molecule type" value="Genomic_DNA"/>
</dbReference>
<comment type="caution">
    <text evidence="7">The sequence shown here is derived from an EMBL/GenBank/DDBJ whole genome shotgun (WGS) entry which is preliminary data.</text>
</comment>
<organism evidence="7 8">
    <name type="scientific">Mucilaginibacter pocheonensis</name>
    <dbReference type="NCBI Taxonomy" id="398050"/>
    <lineage>
        <taxon>Bacteria</taxon>
        <taxon>Pseudomonadati</taxon>
        <taxon>Bacteroidota</taxon>
        <taxon>Sphingobacteriia</taxon>
        <taxon>Sphingobacteriales</taxon>
        <taxon>Sphingobacteriaceae</taxon>
        <taxon>Mucilaginibacter</taxon>
    </lineage>
</organism>
<dbReference type="Pfam" id="PF04542">
    <property type="entry name" value="Sigma70_r2"/>
    <property type="match status" value="1"/>
</dbReference>
<dbReference type="Gene3D" id="1.10.1740.10">
    <property type="match status" value="1"/>
</dbReference>
<evidence type="ECO:0000259" key="5">
    <source>
        <dbReference type="Pfam" id="PF04542"/>
    </source>
</evidence>
<keyword evidence="2" id="KW-0805">Transcription regulation</keyword>
<dbReference type="Pfam" id="PF08281">
    <property type="entry name" value="Sigma70_r4_2"/>
    <property type="match status" value="1"/>
</dbReference>
<dbReference type="NCBIfam" id="TIGR02985">
    <property type="entry name" value="Sig70_bacteroi1"/>
    <property type="match status" value="1"/>
</dbReference>
<comment type="similarity">
    <text evidence="1">Belongs to the sigma-70 factor family. ECF subfamily.</text>
</comment>
<dbReference type="InterPro" id="IPR013324">
    <property type="entry name" value="RNA_pol_sigma_r3/r4-like"/>
</dbReference>
<protein>
    <submittedName>
        <fullName evidence="7">RNA polymerase sigma-70 factor (ECF subfamily)</fullName>
    </submittedName>
</protein>
<gene>
    <name evidence="7" type="ORF">J2W55_004974</name>
</gene>
<name>A0ABU1TJW4_9SPHI</name>
<dbReference type="SUPFAM" id="SSF88946">
    <property type="entry name" value="Sigma2 domain of RNA polymerase sigma factors"/>
    <property type="match status" value="1"/>
</dbReference>
<feature type="domain" description="RNA polymerase sigma factor 70 region 4 type 2" evidence="6">
    <location>
        <begin position="127"/>
        <end position="177"/>
    </location>
</feature>
<evidence type="ECO:0000313" key="8">
    <source>
        <dbReference type="Proteomes" id="UP001247620"/>
    </source>
</evidence>
<sequence length="217" mass="25334">MFLNNYSDSELWEAIMLDNSKAFETLFERYWDNVYSTAFSYLKDREACSEIVQDIFLNVWQKRNVFQINSFKNYLTAAARYHVYKHLKAKRSSALLYVDDYEHVKALPQGINEADENITYLELESSVEASLNDLPKRCREIFRLSRMDNLTNDEIANQLGISKRTVENQITHALKFLRSLLKNTAIIMLITTMFPLYKHLSHPADIKPNIAIKLPAL</sequence>
<dbReference type="InterPro" id="IPR014327">
    <property type="entry name" value="RNA_pol_sigma70_bacteroid"/>
</dbReference>
<dbReference type="InterPro" id="IPR014284">
    <property type="entry name" value="RNA_pol_sigma-70_dom"/>
</dbReference>
<dbReference type="NCBIfam" id="TIGR02937">
    <property type="entry name" value="sigma70-ECF"/>
    <property type="match status" value="1"/>
</dbReference>